<dbReference type="Pfam" id="PF10604">
    <property type="entry name" value="Polyketide_cyc2"/>
    <property type="match status" value="1"/>
</dbReference>
<evidence type="ECO:0000313" key="3">
    <source>
        <dbReference type="Proteomes" id="UP001386955"/>
    </source>
</evidence>
<comment type="caution">
    <text evidence="2">The sequence shown here is derived from an EMBL/GenBank/DDBJ whole genome shotgun (WGS) entry which is preliminary data.</text>
</comment>
<dbReference type="Proteomes" id="UP001386955">
    <property type="component" value="Unassembled WGS sequence"/>
</dbReference>
<keyword evidence="3" id="KW-1185">Reference proteome</keyword>
<gene>
    <name evidence="2" type="ORF">VNO78_31576</name>
</gene>
<evidence type="ECO:0000313" key="2">
    <source>
        <dbReference type="EMBL" id="KAK7385741.1"/>
    </source>
</evidence>
<dbReference type="GO" id="GO:0004864">
    <property type="term" value="F:protein phosphatase inhibitor activity"/>
    <property type="evidence" value="ECO:0007669"/>
    <property type="project" value="UniProtKB-ARBA"/>
</dbReference>
<protein>
    <submittedName>
        <fullName evidence="2">Uncharacterized protein</fullName>
    </submittedName>
</protein>
<keyword evidence="1" id="KW-0812">Transmembrane</keyword>
<sequence>MKFLAPTLTLAIEVGNGKWHGSVGGIVCAPIDKVWTLVSQTKRLPEWMPMVERCSALAGDEDEAGYVRLVSGFMFPQQDGERSWIKERLVSLDSSSHRYVYRMEASNVGLDGSVNSLKLVDYGDGSTLINWEFEINPLEDVSEDIVVDYLGFLYKSCINKIEGAIEAASRNVSPGLNYFVEQMVIALVGSFSSVVAVNLIAYIFLCKRLCIVFVLTVTKEYSKETRLIRTRKN</sequence>
<dbReference type="InterPro" id="IPR019587">
    <property type="entry name" value="Polyketide_cyclase/dehydratase"/>
</dbReference>
<dbReference type="PANTHER" id="PTHR33789">
    <property type="entry name" value="LACHRYMATORY-FACTOR SYNTHASE"/>
    <property type="match status" value="1"/>
</dbReference>
<reference evidence="2 3" key="1">
    <citation type="submission" date="2024-01" db="EMBL/GenBank/DDBJ databases">
        <title>The genomes of 5 underutilized Papilionoideae crops provide insights into root nodulation and disease resistanc.</title>
        <authorList>
            <person name="Jiang F."/>
        </authorList>
    </citation>
    <scope>NUCLEOTIDE SEQUENCE [LARGE SCALE GENOMIC DNA]</scope>
    <source>
        <strain evidence="2">DUOXIRENSHENG_FW03</strain>
        <tissue evidence="2">Leaves</tissue>
    </source>
</reference>
<accession>A0AAN9X8M6</accession>
<evidence type="ECO:0000256" key="1">
    <source>
        <dbReference type="SAM" id="Phobius"/>
    </source>
</evidence>
<proteinExistence type="predicted"/>
<dbReference type="AlphaFoldDB" id="A0AAN9X8M6"/>
<keyword evidence="1" id="KW-0472">Membrane</keyword>
<feature type="transmembrane region" description="Helical" evidence="1">
    <location>
        <begin position="183"/>
        <end position="205"/>
    </location>
</feature>
<dbReference type="InterPro" id="IPR023393">
    <property type="entry name" value="START-like_dom_sf"/>
</dbReference>
<keyword evidence="1" id="KW-1133">Transmembrane helix</keyword>
<dbReference type="SUPFAM" id="SSF55961">
    <property type="entry name" value="Bet v1-like"/>
    <property type="match status" value="1"/>
</dbReference>
<dbReference type="Gene3D" id="3.30.530.20">
    <property type="match status" value="1"/>
</dbReference>
<name>A0AAN9X8M6_PSOTE</name>
<dbReference type="EMBL" id="JAYMYS010000008">
    <property type="protein sequence ID" value="KAK7385741.1"/>
    <property type="molecule type" value="Genomic_DNA"/>
</dbReference>
<dbReference type="PANTHER" id="PTHR33789:SF5">
    <property type="entry name" value="BET V I_MAJOR LATEX PROTEIN DOMAIN-CONTAINING PROTEIN"/>
    <property type="match status" value="1"/>
</dbReference>
<dbReference type="InterPro" id="IPR053249">
    <property type="entry name" value="LFS"/>
</dbReference>
<dbReference type="CDD" id="cd07821">
    <property type="entry name" value="PYR_PYL_RCAR_like"/>
    <property type="match status" value="1"/>
</dbReference>
<organism evidence="2 3">
    <name type="scientific">Psophocarpus tetragonolobus</name>
    <name type="common">Winged bean</name>
    <name type="synonym">Dolichos tetragonolobus</name>
    <dbReference type="NCBI Taxonomy" id="3891"/>
    <lineage>
        <taxon>Eukaryota</taxon>
        <taxon>Viridiplantae</taxon>
        <taxon>Streptophyta</taxon>
        <taxon>Embryophyta</taxon>
        <taxon>Tracheophyta</taxon>
        <taxon>Spermatophyta</taxon>
        <taxon>Magnoliopsida</taxon>
        <taxon>eudicotyledons</taxon>
        <taxon>Gunneridae</taxon>
        <taxon>Pentapetalae</taxon>
        <taxon>rosids</taxon>
        <taxon>fabids</taxon>
        <taxon>Fabales</taxon>
        <taxon>Fabaceae</taxon>
        <taxon>Papilionoideae</taxon>
        <taxon>50 kb inversion clade</taxon>
        <taxon>NPAAA clade</taxon>
        <taxon>indigoferoid/millettioid clade</taxon>
        <taxon>Phaseoleae</taxon>
        <taxon>Psophocarpus</taxon>
    </lineage>
</organism>